<dbReference type="PANTHER" id="PTHR40448:SF1">
    <property type="entry name" value="TWO-COMPONENT SENSOR HISTIDINE KINASE"/>
    <property type="match status" value="1"/>
</dbReference>
<dbReference type="Gene3D" id="1.10.287.130">
    <property type="match status" value="1"/>
</dbReference>
<evidence type="ECO:0000259" key="7">
    <source>
        <dbReference type="PROSITE" id="PS50109"/>
    </source>
</evidence>
<dbReference type="Proteomes" id="UP000030437">
    <property type="component" value="Unassembled WGS sequence"/>
</dbReference>
<dbReference type="GO" id="GO:0016301">
    <property type="term" value="F:kinase activity"/>
    <property type="evidence" value="ECO:0007669"/>
    <property type="project" value="UniProtKB-KW"/>
</dbReference>
<keyword evidence="9" id="KW-1185">Reference proteome</keyword>
<proteinExistence type="predicted"/>
<protein>
    <submittedName>
        <fullName evidence="8">Histidine kinase</fullName>
    </submittedName>
</protein>
<dbReference type="AlphaFoldDB" id="A0A0A3IPX1"/>
<dbReference type="SMART" id="SM00387">
    <property type="entry name" value="HATPase_c"/>
    <property type="match status" value="1"/>
</dbReference>
<dbReference type="Gene3D" id="3.30.565.10">
    <property type="entry name" value="Histidine kinase-like ATPase, C-terminal domain"/>
    <property type="match status" value="1"/>
</dbReference>
<keyword evidence="6" id="KW-0472">Membrane</keyword>
<evidence type="ECO:0000256" key="2">
    <source>
        <dbReference type="ARBA" id="ARBA00022741"/>
    </source>
</evidence>
<dbReference type="Pfam" id="PF14689">
    <property type="entry name" value="SPOB_a"/>
    <property type="match status" value="1"/>
</dbReference>
<evidence type="ECO:0000256" key="6">
    <source>
        <dbReference type="SAM" id="Phobius"/>
    </source>
</evidence>
<keyword evidence="4" id="KW-0067">ATP-binding</keyword>
<evidence type="ECO:0000256" key="1">
    <source>
        <dbReference type="ARBA" id="ARBA00022679"/>
    </source>
</evidence>
<dbReference type="InterPro" id="IPR039506">
    <property type="entry name" value="SPOB_a"/>
</dbReference>
<dbReference type="RefSeq" id="WP_036152095.1">
    <property type="nucleotide sequence ID" value="NZ_AVCX01000011.1"/>
</dbReference>
<dbReference type="GO" id="GO:0000160">
    <property type="term" value="P:phosphorelay signal transduction system"/>
    <property type="evidence" value="ECO:0007669"/>
    <property type="project" value="UniProtKB-KW"/>
</dbReference>
<dbReference type="PANTHER" id="PTHR40448">
    <property type="entry name" value="TWO-COMPONENT SENSOR HISTIDINE KINASE"/>
    <property type="match status" value="1"/>
</dbReference>
<keyword evidence="2" id="KW-0547">Nucleotide-binding</keyword>
<keyword evidence="1" id="KW-0808">Transferase</keyword>
<dbReference type="InterPro" id="IPR005467">
    <property type="entry name" value="His_kinase_dom"/>
</dbReference>
<comment type="caution">
    <text evidence="8">The sequence shown here is derived from an EMBL/GenBank/DDBJ whole genome shotgun (WGS) entry which is preliminary data.</text>
</comment>
<name>A0A0A3IPX1_9BACI</name>
<dbReference type="SUPFAM" id="SSF103190">
    <property type="entry name" value="Sensory domain-like"/>
    <property type="match status" value="1"/>
</dbReference>
<sequence length="439" mass="49002">MKKSRIKLVLILSAALLLFFTSLNIYTSYKKIIGTVEESIANQTLEAAKSIAAEMDIIAYKQFLVSQSKNEYYWEIRDYLNDAREKLGALYVYTFNVDNPVVSTTLIVGHPPKGSLARDDFPIGEICTVPEEQVSIAYHKKTTFVTDIIKDPKYGTYLTVGAPIKNEEGDVISYLGIDISVNTVNDIKGQVLKNNLSLFIFNGVFIIVVIASFLLMQRWYQKEVQKEVGYTEDTYQAEIKTLIASVSSLRHDFTNHIQVVHGLLQIGEAQQAQEYLAALDKEVQSIEVIKLGIDPPGLLILLQTKKLAAQNHSIDMDISVSATSFAAIKTTDLIKILSNLIDNAIDAATELPEAERRIKIYCEADEERYLFKITNTGPAIKGDASIFNKGFTTKKAEEGRVRGQGLFIVKEVVEKYEGKVSIYSTGEFETTAIVEIPIK</sequence>
<keyword evidence="5" id="KW-0902">Two-component regulatory system</keyword>
<feature type="domain" description="Histidine kinase" evidence="7">
    <location>
        <begin position="333"/>
        <end position="439"/>
    </location>
</feature>
<keyword evidence="3 8" id="KW-0418">Kinase</keyword>
<feature type="transmembrane region" description="Helical" evidence="6">
    <location>
        <begin position="196"/>
        <end position="216"/>
    </location>
</feature>
<evidence type="ECO:0000313" key="9">
    <source>
        <dbReference type="Proteomes" id="UP000030437"/>
    </source>
</evidence>
<dbReference type="GO" id="GO:0005524">
    <property type="term" value="F:ATP binding"/>
    <property type="evidence" value="ECO:0007669"/>
    <property type="project" value="UniProtKB-KW"/>
</dbReference>
<dbReference type="PROSITE" id="PS50109">
    <property type="entry name" value="HIS_KIN"/>
    <property type="match status" value="1"/>
</dbReference>
<dbReference type="EMBL" id="JPVP01000050">
    <property type="protein sequence ID" value="KGR86774.1"/>
    <property type="molecule type" value="Genomic_DNA"/>
</dbReference>
<reference evidence="8 9" key="1">
    <citation type="submission" date="2014-02" db="EMBL/GenBank/DDBJ databases">
        <title>Draft genome sequence of Lysinibacillus odysseyi NBRC 100172.</title>
        <authorList>
            <person name="Zhang F."/>
            <person name="Wang G."/>
            <person name="Zhang L."/>
        </authorList>
    </citation>
    <scope>NUCLEOTIDE SEQUENCE [LARGE SCALE GENOMIC DNA]</scope>
    <source>
        <strain evidence="8 9">NBRC 100172</strain>
    </source>
</reference>
<accession>A0A0A3IPX1</accession>
<dbReference type="GO" id="GO:0042802">
    <property type="term" value="F:identical protein binding"/>
    <property type="evidence" value="ECO:0007669"/>
    <property type="project" value="TreeGrafter"/>
</dbReference>
<dbReference type="InterPro" id="IPR036890">
    <property type="entry name" value="HATPase_C_sf"/>
</dbReference>
<dbReference type="STRING" id="1220589.CD32_05410"/>
<evidence type="ECO:0000256" key="5">
    <source>
        <dbReference type="ARBA" id="ARBA00023012"/>
    </source>
</evidence>
<evidence type="ECO:0000313" key="8">
    <source>
        <dbReference type="EMBL" id="KGR86774.1"/>
    </source>
</evidence>
<dbReference type="SUPFAM" id="SSF55874">
    <property type="entry name" value="ATPase domain of HSP90 chaperone/DNA topoisomerase II/histidine kinase"/>
    <property type="match status" value="1"/>
</dbReference>
<dbReference type="eggNOG" id="COG3290">
    <property type="taxonomic scope" value="Bacteria"/>
</dbReference>
<dbReference type="OrthoDB" id="3173688at2"/>
<dbReference type="Pfam" id="PF14501">
    <property type="entry name" value="HATPase_c_5"/>
    <property type="match status" value="1"/>
</dbReference>
<dbReference type="InterPro" id="IPR032834">
    <property type="entry name" value="NatK-like_C"/>
</dbReference>
<keyword evidence="6" id="KW-1133">Transmembrane helix</keyword>
<gene>
    <name evidence="8" type="ORF">CD32_05410</name>
</gene>
<dbReference type="InterPro" id="IPR003594">
    <property type="entry name" value="HATPase_dom"/>
</dbReference>
<evidence type="ECO:0000256" key="4">
    <source>
        <dbReference type="ARBA" id="ARBA00022840"/>
    </source>
</evidence>
<keyword evidence="6" id="KW-0812">Transmembrane</keyword>
<evidence type="ECO:0000256" key="3">
    <source>
        <dbReference type="ARBA" id="ARBA00022777"/>
    </source>
</evidence>
<dbReference type="InterPro" id="IPR029151">
    <property type="entry name" value="Sensor-like_sf"/>
</dbReference>
<organism evidence="8 9">
    <name type="scientific">Lysinibacillus odysseyi 34hs-1 = NBRC 100172</name>
    <dbReference type="NCBI Taxonomy" id="1220589"/>
    <lineage>
        <taxon>Bacteria</taxon>
        <taxon>Bacillati</taxon>
        <taxon>Bacillota</taxon>
        <taxon>Bacilli</taxon>
        <taxon>Bacillales</taxon>
        <taxon>Bacillaceae</taxon>
        <taxon>Lysinibacillus</taxon>
    </lineage>
</organism>